<protein>
    <submittedName>
        <fullName evidence="1">Uncharacterized protein</fullName>
    </submittedName>
</protein>
<proteinExistence type="predicted"/>
<accession>A0A0A9AIR4</accession>
<dbReference type="EMBL" id="GBRH01246859">
    <property type="protein sequence ID" value="JAD51036.1"/>
    <property type="molecule type" value="Transcribed_RNA"/>
</dbReference>
<evidence type="ECO:0000313" key="1">
    <source>
        <dbReference type="EMBL" id="JAD51036.1"/>
    </source>
</evidence>
<reference evidence="1" key="2">
    <citation type="journal article" date="2015" name="Data Brief">
        <title>Shoot transcriptome of the giant reed, Arundo donax.</title>
        <authorList>
            <person name="Barrero R.A."/>
            <person name="Guerrero F.D."/>
            <person name="Moolhuijzen P."/>
            <person name="Goolsby J.A."/>
            <person name="Tidwell J."/>
            <person name="Bellgard S.E."/>
            <person name="Bellgard M.I."/>
        </authorList>
    </citation>
    <scope>NUCLEOTIDE SEQUENCE</scope>
    <source>
        <tissue evidence="1">Shoot tissue taken approximately 20 cm above the soil surface</tissue>
    </source>
</reference>
<sequence length="28" mass="3580">MIYLSVHLQVKFWTYDVQKRKRKNKLQE</sequence>
<name>A0A0A9AIR4_ARUDO</name>
<organism evidence="1">
    <name type="scientific">Arundo donax</name>
    <name type="common">Giant reed</name>
    <name type="synonym">Donax arundinaceus</name>
    <dbReference type="NCBI Taxonomy" id="35708"/>
    <lineage>
        <taxon>Eukaryota</taxon>
        <taxon>Viridiplantae</taxon>
        <taxon>Streptophyta</taxon>
        <taxon>Embryophyta</taxon>
        <taxon>Tracheophyta</taxon>
        <taxon>Spermatophyta</taxon>
        <taxon>Magnoliopsida</taxon>
        <taxon>Liliopsida</taxon>
        <taxon>Poales</taxon>
        <taxon>Poaceae</taxon>
        <taxon>PACMAD clade</taxon>
        <taxon>Arundinoideae</taxon>
        <taxon>Arundineae</taxon>
        <taxon>Arundo</taxon>
    </lineage>
</organism>
<reference evidence="1" key="1">
    <citation type="submission" date="2014-09" db="EMBL/GenBank/DDBJ databases">
        <authorList>
            <person name="Magalhaes I.L.F."/>
            <person name="Oliveira U."/>
            <person name="Santos F.R."/>
            <person name="Vidigal T.H.D.A."/>
            <person name="Brescovit A.D."/>
            <person name="Santos A.J."/>
        </authorList>
    </citation>
    <scope>NUCLEOTIDE SEQUENCE</scope>
    <source>
        <tissue evidence="1">Shoot tissue taken approximately 20 cm above the soil surface</tissue>
    </source>
</reference>
<dbReference type="AlphaFoldDB" id="A0A0A9AIR4"/>